<dbReference type="InterPro" id="IPR018077">
    <property type="entry name" value="Glyco_hydro_fam25_subgr"/>
</dbReference>
<dbReference type="SUPFAM" id="SSF51445">
    <property type="entry name" value="(Trans)glycosidases"/>
    <property type="match status" value="1"/>
</dbReference>
<name>A0A402AKY7_9CHLR</name>
<dbReference type="InterPro" id="IPR003410">
    <property type="entry name" value="HYR_dom"/>
</dbReference>
<dbReference type="RefSeq" id="WP_126551541.1">
    <property type="nucleotide sequence ID" value="NZ_BIFS01000001.1"/>
</dbReference>
<reference evidence="7" key="1">
    <citation type="submission" date="2018-12" db="EMBL/GenBank/DDBJ databases">
        <title>Tengunoibacter tsumagoiensis gen. nov., sp. nov., Dictyobacter kobayashii sp. nov., D. alpinus sp. nov., and D. joshuensis sp. nov. and description of Dictyobacteraceae fam. nov. within the order Ktedonobacterales isolated from Tengu-no-mugimeshi.</title>
        <authorList>
            <person name="Wang C.M."/>
            <person name="Zheng Y."/>
            <person name="Sakai Y."/>
            <person name="Toyoda A."/>
            <person name="Minakuchi Y."/>
            <person name="Abe K."/>
            <person name="Yokota A."/>
            <person name="Yabe S."/>
        </authorList>
    </citation>
    <scope>NUCLEOTIDE SEQUENCE [LARGE SCALE GENOMIC DNA]</scope>
    <source>
        <strain evidence="7">Uno11</strain>
    </source>
</reference>
<evidence type="ECO:0000256" key="2">
    <source>
        <dbReference type="ARBA" id="ARBA00022737"/>
    </source>
</evidence>
<dbReference type="CDD" id="cd00599">
    <property type="entry name" value="GH25_muramidase"/>
    <property type="match status" value="1"/>
</dbReference>
<dbReference type="GO" id="GO:0009253">
    <property type="term" value="P:peptidoglycan catabolic process"/>
    <property type="evidence" value="ECO:0007669"/>
    <property type="project" value="InterPro"/>
</dbReference>
<sequence length="386" mass="40270">MSQVQGTIDWTQVAQAGKSFGYAKATEGTTFIDPTFQTNFAAMKVAGVKRGAYLFFHPGEDPTAQANFFLSILMQNGFTAGDLIPAIDVEVADGVPPSTVVSSLQTAVHTIQAALGVSPVILTNTGFWEGIGAPTAFSGNPLWIAQFGVPCPNIPSTWSTWGLWLYSDSGSVPGIAGSADLDQSNGPTLPIYADTTPPVLILPQTITTDATSPAGAVVTYQVSATDPDNPPAQLSIQCAPPSGSTFPIGTTTVNCTASDPAGNTTAGSFQVVVKGAAEQISDLITLVNSFHLSMGLQTSLNAKLTAALSAVNAGNIPAACGSLTAFINQVNAQSGKKLTPRQATQLRMAAQQIKVVLACSQWGCKRHQVECRPRSCGWRHNKSRLS</sequence>
<dbReference type="Gene3D" id="3.20.20.80">
    <property type="entry name" value="Glycosidases"/>
    <property type="match status" value="1"/>
</dbReference>
<gene>
    <name evidence="6" type="ORF">KDK_35190</name>
</gene>
<keyword evidence="7" id="KW-1185">Reference proteome</keyword>
<evidence type="ECO:0000256" key="1">
    <source>
        <dbReference type="ARBA" id="ARBA00010646"/>
    </source>
</evidence>
<dbReference type="PROSITE" id="PS50825">
    <property type="entry name" value="HYR"/>
    <property type="match status" value="1"/>
</dbReference>
<dbReference type="InterPro" id="IPR002053">
    <property type="entry name" value="Glyco_hydro_25"/>
</dbReference>
<proteinExistence type="inferred from homology"/>
<protein>
    <recommendedName>
        <fullName evidence="5">HYR domain-containing protein</fullName>
    </recommendedName>
</protein>
<evidence type="ECO:0000256" key="4">
    <source>
        <dbReference type="ARBA" id="ARBA00023295"/>
    </source>
</evidence>
<evidence type="ECO:0000313" key="6">
    <source>
        <dbReference type="EMBL" id="GCE19719.1"/>
    </source>
</evidence>
<dbReference type="GO" id="GO:0016052">
    <property type="term" value="P:carbohydrate catabolic process"/>
    <property type="evidence" value="ECO:0007669"/>
    <property type="project" value="TreeGrafter"/>
</dbReference>
<dbReference type="PANTHER" id="PTHR34135">
    <property type="entry name" value="LYSOZYME"/>
    <property type="match status" value="1"/>
</dbReference>
<accession>A0A402AKY7</accession>
<evidence type="ECO:0000259" key="5">
    <source>
        <dbReference type="PROSITE" id="PS50825"/>
    </source>
</evidence>
<dbReference type="Pfam" id="PF01183">
    <property type="entry name" value="Glyco_hydro_25"/>
    <property type="match status" value="1"/>
</dbReference>
<organism evidence="6 7">
    <name type="scientific">Dictyobacter kobayashii</name>
    <dbReference type="NCBI Taxonomy" id="2014872"/>
    <lineage>
        <taxon>Bacteria</taxon>
        <taxon>Bacillati</taxon>
        <taxon>Chloroflexota</taxon>
        <taxon>Ktedonobacteria</taxon>
        <taxon>Ktedonobacterales</taxon>
        <taxon>Dictyobacteraceae</taxon>
        <taxon>Dictyobacter</taxon>
    </lineage>
</organism>
<comment type="caution">
    <text evidence="6">The sequence shown here is derived from an EMBL/GenBank/DDBJ whole genome shotgun (WGS) entry which is preliminary data.</text>
</comment>
<dbReference type="AlphaFoldDB" id="A0A402AKY7"/>
<dbReference type="GO" id="GO:0016998">
    <property type="term" value="P:cell wall macromolecule catabolic process"/>
    <property type="evidence" value="ECO:0007669"/>
    <property type="project" value="InterPro"/>
</dbReference>
<keyword evidence="4" id="KW-0326">Glycosidase</keyword>
<dbReference type="PANTHER" id="PTHR34135:SF2">
    <property type="entry name" value="LYSOZYME"/>
    <property type="match status" value="1"/>
</dbReference>
<dbReference type="EMBL" id="BIFS01000001">
    <property type="protein sequence ID" value="GCE19719.1"/>
    <property type="molecule type" value="Genomic_DNA"/>
</dbReference>
<dbReference type="PROSITE" id="PS51904">
    <property type="entry name" value="GLYCOSYL_HYDROL_F25_2"/>
    <property type="match status" value="1"/>
</dbReference>
<feature type="domain" description="HYR" evidence="5">
    <location>
        <begin position="193"/>
        <end position="275"/>
    </location>
</feature>
<dbReference type="OrthoDB" id="135356at2"/>
<evidence type="ECO:0000313" key="7">
    <source>
        <dbReference type="Proteomes" id="UP000287188"/>
    </source>
</evidence>
<keyword evidence="3" id="KW-0378">Hydrolase</keyword>
<dbReference type="Pfam" id="PF02494">
    <property type="entry name" value="HYR"/>
    <property type="match status" value="1"/>
</dbReference>
<comment type="similarity">
    <text evidence="1">Belongs to the glycosyl hydrolase 25 family.</text>
</comment>
<dbReference type="InterPro" id="IPR017853">
    <property type="entry name" value="GH"/>
</dbReference>
<dbReference type="SMART" id="SM00641">
    <property type="entry name" value="Glyco_25"/>
    <property type="match status" value="1"/>
</dbReference>
<evidence type="ECO:0000256" key="3">
    <source>
        <dbReference type="ARBA" id="ARBA00022801"/>
    </source>
</evidence>
<dbReference type="Proteomes" id="UP000287188">
    <property type="component" value="Unassembled WGS sequence"/>
</dbReference>
<keyword evidence="2" id="KW-0677">Repeat</keyword>
<dbReference type="GO" id="GO:0003796">
    <property type="term" value="F:lysozyme activity"/>
    <property type="evidence" value="ECO:0007669"/>
    <property type="project" value="InterPro"/>
</dbReference>